<accession>A0A0F8X8K1</accession>
<feature type="transmembrane region" description="Helical" evidence="1">
    <location>
        <begin position="12"/>
        <end position="35"/>
    </location>
</feature>
<keyword evidence="1" id="KW-0812">Transmembrane</keyword>
<organism evidence="2">
    <name type="scientific">marine sediment metagenome</name>
    <dbReference type="NCBI Taxonomy" id="412755"/>
    <lineage>
        <taxon>unclassified sequences</taxon>
        <taxon>metagenomes</taxon>
        <taxon>ecological metagenomes</taxon>
    </lineage>
</organism>
<reference evidence="2" key="1">
    <citation type="journal article" date="2015" name="Nature">
        <title>Complex archaea that bridge the gap between prokaryotes and eukaryotes.</title>
        <authorList>
            <person name="Spang A."/>
            <person name="Saw J.H."/>
            <person name="Jorgensen S.L."/>
            <person name="Zaremba-Niedzwiedzka K."/>
            <person name="Martijn J."/>
            <person name="Lind A.E."/>
            <person name="van Eijk R."/>
            <person name="Schleper C."/>
            <person name="Guy L."/>
            <person name="Ettema T.J."/>
        </authorList>
    </citation>
    <scope>NUCLEOTIDE SEQUENCE</scope>
</reference>
<dbReference type="AlphaFoldDB" id="A0A0F8X8K1"/>
<keyword evidence="1" id="KW-0472">Membrane</keyword>
<proteinExistence type="predicted"/>
<name>A0A0F8X8K1_9ZZZZ</name>
<keyword evidence="1" id="KW-1133">Transmembrane helix</keyword>
<evidence type="ECO:0000313" key="2">
    <source>
        <dbReference type="EMBL" id="KKK65432.1"/>
    </source>
</evidence>
<gene>
    <name evidence="2" type="ORF">LCGC14_2974200</name>
</gene>
<evidence type="ECO:0000256" key="1">
    <source>
        <dbReference type="SAM" id="Phobius"/>
    </source>
</evidence>
<protein>
    <submittedName>
        <fullName evidence="2">Uncharacterized protein</fullName>
    </submittedName>
</protein>
<dbReference type="EMBL" id="LAZR01060559">
    <property type="protein sequence ID" value="KKK65432.1"/>
    <property type="molecule type" value="Genomic_DNA"/>
</dbReference>
<comment type="caution">
    <text evidence="2">The sequence shown here is derived from an EMBL/GenBank/DDBJ whole genome shotgun (WGS) entry which is preliminary data.</text>
</comment>
<sequence length="48" mass="5364">MHAQSLQRTLIELIVSLLPLDALSSIALVSAWLWLYRHHDVVHCDAGA</sequence>